<dbReference type="WBParaSite" id="jg22171.2">
    <property type="protein sequence ID" value="jg22171.2"/>
    <property type="gene ID" value="jg22171"/>
</dbReference>
<name>A0A915DQW1_9BILA</name>
<dbReference type="AlphaFoldDB" id="A0A915DQW1"/>
<dbReference type="Gene3D" id="3.90.79.10">
    <property type="entry name" value="Nucleoside Triphosphate Pyrophosphohydrolase"/>
    <property type="match status" value="1"/>
</dbReference>
<sequence length="161" mass="18563">MLKKRKLNELEGKDVSAIDDEIGTANKDLEQQWEATRQELVSKYKLDDLSALSYDSDPHTMWKQWKHKLLLLVRQKNAAFDSNYVPSKKENNGEPLRQTAEKCLSNIVRSEIPVKILGNAPLSYVRREYPKKLQKILKTEKTGTVSSRIMASHSDRRHKSA</sequence>
<proteinExistence type="predicted"/>
<accession>A0A915DQW1</accession>
<feature type="region of interest" description="Disordered" evidence="1">
    <location>
        <begin position="140"/>
        <end position="161"/>
    </location>
</feature>
<evidence type="ECO:0000313" key="2">
    <source>
        <dbReference type="Proteomes" id="UP000887574"/>
    </source>
</evidence>
<evidence type="ECO:0000256" key="1">
    <source>
        <dbReference type="SAM" id="MobiDB-lite"/>
    </source>
</evidence>
<reference evidence="3" key="1">
    <citation type="submission" date="2022-11" db="UniProtKB">
        <authorList>
            <consortium name="WormBaseParasite"/>
        </authorList>
    </citation>
    <scope>IDENTIFICATION</scope>
</reference>
<dbReference type="Proteomes" id="UP000887574">
    <property type="component" value="Unplaced"/>
</dbReference>
<evidence type="ECO:0000313" key="3">
    <source>
        <dbReference type="WBParaSite" id="jg22171.2"/>
    </source>
</evidence>
<organism evidence="2 3">
    <name type="scientific">Ditylenchus dipsaci</name>
    <dbReference type="NCBI Taxonomy" id="166011"/>
    <lineage>
        <taxon>Eukaryota</taxon>
        <taxon>Metazoa</taxon>
        <taxon>Ecdysozoa</taxon>
        <taxon>Nematoda</taxon>
        <taxon>Chromadorea</taxon>
        <taxon>Rhabditida</taxon>
        <taxon>Tylenchina</taxon>
        <taxon>Tylenchomorpha</taxon>
        <taxon>Sphaerularioidea</taxon>
        <taxon>Anguinidae</taxon>
        <taxon>Anguininae</taxon>
        <taxon>Ditylenchus</taxon>
    </lineage>
</organism>
<keyword evidence="2" id="KW-1185">Reference proteome</keyword>
<protein>
    <submittedName>
        <fullName evidence="3">Uncharacterized protein</fullName>
    </submittedName>
</protein>